<dbReference type="RefSeq" id="XP_020048924.1">
    <property type="nucleotide sequence ID" value="XM_020191967.1"/>
</dbReference>
<dbReference type="STRING" id="1344418.A0A1D2VM26"/>
<evidence type="ECO:0000313" key="2">
    <source>
        <dbReference type="Proteomes" id="UP000095038"/>
    </source>
</evidence>
<dbReference type="GeneID" id="30965603"/>
<dbReference type="InParanoid" id="A0A1D2VM26"/>
<gene>
    <name evidence="1" type="ORF">ASCRUDRAFT_7161</name>
</gene>
<accession>A0A1D2VM26</accession>
<name>A0A1D2VM26_9ASCO</name>
<reference evidence="2" key="1">
    <citation type="submission" date="2016-05" db="EMBL/GenBank/DDBJ databases">
        <title>Comparative genomics of biotechnologically important yeasts.</title>
        <authorList>
            <consortium name="DOE Joint Genome Institute"/>
            <person name="Riley R."/>
            <person name="Haridas S."/>
            <person name="Wolfe K.H."/>
            <person name="Lopes M.R."/>
            <person name="Hittinger C.T."/>
            <person name="Goker M."/>
            <person name="Salamov A."/>
            <person name="Wisecaver J."/>
            <person name="Long T.M."/>
            <person name="Aerts A.L."/>
            <person name="Barry K."/>
            <person name="Choi C."/>
            <person name="Clum A."/>
            <person name="Coughlan A.Y."/>
            <person name="Deshpande S."/>
            <person name="Douglass A.P."/>
            <person name="Hanson S.J."/>
            <person name="Klenk H.-P."/>
            <person name="Labutti K."/>
            <person name="Lapidus A."/>
            <person name="Lindquist E."/>
            <person name="Lipzen A."/>
            <person name="Meier-Kolthoff J.P."/>
            <person name="Ohm R.A."/>
            <person name="Otillar R.P."/>
            <person name="Pangilinan J."/>
            <person name="Peng Y."/>
            <person name="Rokas A."/>
            <person name="Rosa C.A."/>
            <person name="Scheuner C."/>
            <person name="Sibirny A.A."/>
            <person name="Slot J.C."/>
            <person name="Stielow J.B."/>
            <person name="Sun H."/>
            <person name="Kurtzman C.P."/>
            <person name="Blackwell M."/>
            <person name="Grigoriev I.V."/>
            <person name="Jeffries T.W."/>
        </authorList>
    </citation>
    <scope>NUCLEOTIDE SEQUENCE [LARGE SCALE GENOMIC DNA]</scope>
    <source>
        <strain evidence="2">DSM 1968</strain>
    </source>
</reference>
<keyword evidence="2" id="KW-1185">Reference proteome</keyword>
<dbReference type="GO" id="GO:0005643">
    <property type="term" value="C:nuclear pore"/>
    <property type="evidence" value="ECO:0007669"/>
    <property type="project" value="InterPro"/>
</dbReference>
<dbReference type="FunCoup" id="A0A1D2VM26">
    <property type="interactions" value="176"/>
</dbReference>
<sequence length="2131" mass="246290">MASTLLKVANVSLSLAQDDLELHWDLNDFRTLYQLLQVNTHSSNKNNNNGTFNIDRNINKTNVSNANYLLKYLKNDFNQLILFKRKNVESRNKISNGEISINKIDYKLNNSFQLLTIQLSDFLNLDEIISANILLNTLNVYNKNTNNDNNNQNNNINDLFNSTKGTSLIDLAIIYYFKRNELLLLIYSYLVFNPSNYLVTDFDLSIDKVLNSFKEIEFHLDHIKDQIIQNRLLSNSNNLNSTINNNNSINSTSNNGGSLLFNNNNAGNNIPNFNSISNNLNSNENIKTNTNNDAFLLNINYKRKQLFNQYQILSQILYSFLKDNNILNDNKKNKNFSFIDSFLKNKTLFKSTQNNDLFIIFYFPGIIAYFNTIFTKNSSSQIEQIYTHFQNEYKNYSQFDQKKNQQQSSFSSPSSPSSTYSSLSNPYYSAVSFIFLTYLLNYSVLIKKNKNFNSKNSIYQIHSIQNLILDSIKISSIETLMSIMADVLIYSSSNNSSFDLSNLIKSKSFINFRNLLQKHLPILIPYKFLNDNPQSISNALFNNQDIQNNNIIGSDHLNRYQIEIANYKIDENFKTLLSCQLIQVVTLFIKNSSNLLNKISDFEEDFLLSNLNSNQIENSSGNNLQPTSLISINNNINNQIDSNIQNNISMDLNLDEITEIADLERLHMLIYYINILNPNLTDEWFNKLNIDIEFDSKNISNDNITDIEYNNGENDSNNDNTMLDFIYWGLVKSNTTLMKSCYCLMISSFINDSKTALNFFQILNDGILLKTMLSDNSTESKKNKNNQTTSPSFLMFQSNSTDMTTLQVNRNTNIDKLSIKSIFEILKNYNNQLIHFSNQFQQQQQQQKFQQQRILLNGNSNDAPAKVLSETSVYEISAYLSLFSKIASLSDDFKKLMTKNSNFNIINICFTFLKSKECNFYGSVFQTLKSLISKDLNVSYKIWNLLDSWIFEHNLYNVDYNNGLMNHSLKFKEIFDRCFKNFNDLLGFVELLNQLISSNYSTQSKLSLPYPKNLGSKYRKAGIWPYVEYLLSEVFVNLNASAVDVGNKKLLQISILNFISNCFKFLDPNLILFSQLSGVDNIDILGKNPEDNSFSIDFNKFLLENPCSAVMNYLYQPKVYHVLFGIISERFDDINLKEEGDLNVISLSSSLSIINNIIELERTFIDIILPCIRFNNKFGFSTYLPKNIGLFGITSIIEPIISNLSIIINLSLYIGSTHLKISSESVKILSKLSVSRECTAVSSKISGKTKNSFVQGNRLLTAIQTFDVNSKVRYSFINQLESHLHVIFHESLNNISGTSKQLINLKLDILRFLDINLSSIGQEKTISHYLLGIDFNTHSKNPFILSSYDVPMISGESSLLNYILSMFDYFLEMVENKNNASNEINYIAIKFLSMIMEIILKLIKNELTSGLVLKFLRNHNFEDKIISINLRTTLKATKFSGNYFNNDFNNFDNKFSFDDSSSDCFFLFFKLKCFIMEYIIIELNEDNNNEDNNERLNKLLNYLIKKNDFSKDFIKINSYFDFSEFNVKLKPESKAVKNLNYFKKINLESIIEWIEFSSDDSNHSDKKDCFNIKTLNLLLELRLKASITEKQLIKASEKKKSFFRMINDGNNNINSLIPSSNESADIIKKDDKNVDQKQIGKEENQDIYEEMKRVKEFILNINTCFKVQKIQSRCLKTWIKLIENILIKNELKAFDRCDFILVLYQLIIPKINYYVENNITYAEELTSLSLLLFNLHYKDFISNNNDDDRENDNHSGDRDSNNTNVLLFCERLFPLFKTCLNSILNFEGSGKLRCNLYLLINQFLLSVLEDKKLSLELLNSTKFSNDKLTEILIKDFTENGGLIKIISLTLLQTLYLLGEKNEKNNLILQLILRKKFVLKLLAKLIQIDKILLSSDGLKNFKSIDVSSYDTFNGSNFDTNSNDNKENKENKIIGSSNDDEDDTSILNYVRYELTVFKTIIIFLISISRNKKGCNILIKDNFFKELKKIQLLKFDLEVGIEIEYISNGETFGKILNNNLNLLEYSLFNNSNDNFIFPFEIAIPIFQLVSTVLITVGPNNRFIVKEIKDILDSYKEPISKILKKHLLINDEELKRRYFHKNQKPKLSDNKMMVLKYQQVVDVIALLAILTEYIP</sequence>
<evidence type="ECO:0000313" key="1">
    <source>
        <dbReference type="EMBL" id="ODV62617.1"/>
    </source>
</evidence>
<dbReference type="Proteomes" id="UP000095038">
    <property type="component" value="Unassembled WGS sequence"/>
</dbReference>
<dbReference type="Pfam" id="PF11894">
    <property type="entry name" value="Nup192"/>
    <property type="match status" value="3"/>
</dbReference>
<protein>
    <submittedName>
        <fullName evidence="1">Uncharacterized protein</fullName>
    </submittedName>
</protein>
<dbReference type="InterPro" id="IPR021827">
    <property type="entry name" value="Nup186/Nup192/Nup205"/>
</dbReference>
<dbReference type="EMBL" id="KV454477">
    <property type="protein sequence ID" value="ODV62617.1"/>
    <property type="molecule type" value="Genomic_DNA"/>
</dbReference>
<organism evidence="1 2">
    <name type="scientific">Ascoidea rubescens DSM 1968</name>
    <dbReference type="NCBI Taxonomy" id="1344418"/>
    <lineage>
        <taxon>Eukaryota</taxon>
        <taxon>Fungi</taxon>
        <taxon>Dikarya</taxon>
        <taxon>Ascomycota</taxon>
        <taxon>Saccharomycotina</taxon>
        <taxon>Saccharomycetes</taxon>
        <taxon>Ascoideaceae</taxon>
        <taxon>Ascoidea</taxon>
    </lineage>
</organism>
<dbReference type="OrthoDB" id="2019644at2759"/>
<proteinExistence type="predicted"/>